<dbReference type="AlphaFoldDB" id="A0A2N9L2I2"/>
<evidence type="ECO:0000313" key="1">
    <source>
        <dbReference type="EMBL" id="SPE17498.1"/>
    </source>
</evidence>
<accession>A0A2N9L2I2</accession>
<dbReference type="Proteomes" id="UP000239735">
    <property type="component" value="Unassembled WGS sequence"/>
</dbReference>
<dbReference type="EMBL" id="OKRB01000002">
    <property type="protein sequence ID" value="SPE17498.1"/>
    <property type="molecule type" value="Genomic_DNA"/>
</dbReference>
<proteinExistence type="predicted"/>
<protein>
    <submittedName>
        <fullName evidence="1">Uncharacterized protein</fullName>
    </submittedName>
</protein>
<organism evidence="1 2">
    <name type="scientific">Candidatus Sulfuritelmatomonas gaucii</name>
    <dbReference type="NCBI Taxonomy" id="2043161"/>
    <lineage>
        <taxon>Bacteria</taxon>
        <taxon>Pseudomonadati</taxon>
        <taxon>Acidobacteriota</taxon>
        <taxon>Terriglobia</taxon>
        <taxon>Terriglobales</taxon>
        <taxon>Acidobacteriaceae</taxon>
        <taxon>Candidatus Sulfuritelmatomonas</taxon>
    </lineage>
</organism>
<sequence length="93" mass="10423">MHNRRSTHGIISYPVGCGEVGGTWPANRVSCFLAARLWRRMDGTGLNFAPRLFGSAQEKREADARICTINDGWICAGHGGRGRLRRARDLRRQ</sequence>
<name>A0A2N9L2I2_9BACT</name>
<evidence type="ECO:0000313" key="2">
    <source>
        <dbReference type="Proteomes" id="UP000239735"/>
    </source>
</evidence>
<gene>
    <name evidence="1" type="ORF">SBA5_100096</name>
</gene>
<reference evidence="2" key="1">
    <citation type="submission" date="2018-02" db="EMBL/GenBank/DDBJ databases">
        <authorList>
            <person name="Hausmann B."/>
        </authorList>
    </citation>
    <scope>NUCLEOTIDE SEQUENCE [LARGE SCALE GENOMIC DNA]</scope>
    <source>
        <strain evidence="2">Peat soil MAG SbA5</strain>
    </source>
</reference>